<feature type="region of interest" description="Disordered" evidence="1">
    <location>
        <begin position="489"/>
        <end position="515"/>
    </location>
</feature>
<dbReference type="AlphaFoldDB" id="A0A078B9V2"/>
<feature type="region of interest" description="Disordered" evidence="1">
    <location>
        <begin position="87"/>
        <end position="130"/>
    </location>
</feature>
<feature type="compositionally biased region" description="Basic and acidic residues" evidence="1">
    <location>
        <begin position="44"/>
        <end position="71"/>
    </location>
</feature>
<evidence type="ECO:0000256" key="1">
    <source>
        <dbReference type="SAM" id="MobiDB-lite"/>
    </source>
</evidence>
<feature type="compositionally biased region" description="Polar residues" evidence="1">
    <location>
        <begin position="492"/>
        <end position="501"/>
    </location>
</feature>
<feature type="compositionally biased region" description="Basic and acidic residues" evidence="1">
    <location>
        <begin position="1"/>
        <end position="11"/>
    </location>
</feature>
<accession>A0A078B9V2</accession>
<name>A0A078B9V2_STYLE</name>
<gene>
    <name evidence="2" type="primary">Contig1555.g1693</name>
    <name evidence="2" type="ORF">STYLEM_19470</name>
</gene>
<organism evidence="2 3">
    <name type="scientific">Stylonychia lemnae</name>
    <name type="common">Ciliate</name>
    <dbReference type="NCBI Taxonomy" id="5949"/>
    <lineage>
        <taxon>Eukaryota</taxon>
        <taxon>Sar</taxon>
        <taxon>Alveolata</taxon>
        <taxon>Ciliophora</taxon>
        <taxon>Intramacronucleata</taxon>
        <taxon>Spirotrichea</taxon>
        <taxon>Stichotrichia</taxon>
        <taxon>Sporadotrichida</taxon>
        <taxon>Oxytrichidae</taxon>
        <taxon>Stylonychinae</taxon>
        <taxon>Stylonychia</taxon>
    </lineage>
</organism>
<dbReference type="EMBL" id="CCKQ01018370">
    <property type="protein sequence ID" value="CDW90328.1"/>
    <property type="molecule type" value="Genomic_DNA"/>
</dbReference>
<protein>
    <submittedName>
        <fullName evidence="2">Uncharacterized protein</fullName>
    </submittedName>
</protein>
<sequence>MQINEVKEKKQTSTNLSAIVNPPLQRQSTITSDAASSQNKKASRLKELLAKRKNEAKQTLDKQEDLRRQQEFEEDLREQKLLEIQAKAKNRKYKKQESDDDLPSRTMSPPKEKKQSKGQSHFTSGKVDEQQAQDAVDFLRSIIKRDQKPTNPEKKIMTRLFDKMETVKIVIPKHREFQRDQQLKAEKIKEKVGPRGMMLDNQVEVCSKTALQNIGTAFKVIDFEEESNPNQKRLTSLQRNRMALSFLEMNEIPKRYQYYQRFIDDKDEKLKDKEIVDSLLNTNRSLMGATITTNGMYPFNQTQTTILHKMQMRKKKHSHSVQHGHHPHNKKHIINDQSIQDLQGEVSLTIDSNHDNYHTQKIFLPYQKKPFNIYNNIEHVQVTDVNLFENRDSTTNISPNMQSSGFKFAFGPSIVIDQPFQNQSHSVHQASSSTQNNQHLSQTFYKPRKTNHSLVNTNRLDTSQDLDTNSKQLPPLRQSMNKIKIKRKSAFEQHQSPSTAKKINHQSHHKSISADYNQNQQSQNFSQQDYLLLQEKRREKLLGTIHNPNKYLQKSFEFLEKDAVDQLSYHNSRQLIQFLNKQLEPVNDKPEKQKYTYEDTKKVFEVNEDNFKFNFKELLDDIVTQSEQMRLIMLKEKTRGKEGDPRFKNLDNTFEKINYFQYIHNLEKSQLSEISQRLRQLVILKNERRYNLDK</sequence>
<dbReference type="InParanoid" id="A0A078B9V2"/>
<reference evidence="2 3" key="1">
    <citation type="submission" date="2014-06" db="EMBL/GenBank/DDBJ databases">
        <authorList>
            <person name="Swart Estienne"/>
        </authorList>
    </citation>
    <scope>NUCLEOTIDE SEQUENCE [LARGE SCALE GENOMIC DNA]</scope>
    <source>
        <strain evidence="2 3">130c</strain>
    </source>
</reference>
<proteinExistence type="predicted"/>
<dbReference type="Proteomes" id="UP000039865">
    <property type="component" value="Unassembled WGS sequence"/>
</dbReference>
<evidence type="ECO:0000313" key="3">
    <source>
        <dbReference type="Proteomes" id="UP000039865"/>
    </source>
</evidence>
<keyword evidence="3" id="KW-1185">Reference proteome</keyword>
<feature type="compositionally biased region" description="Basic residues" evidence="1">
    <location>
        <begin position="502"/>
        <end position="511"/>
    </location>
</feature>
<feature type="compositionally biased region" description="Polar residues" evidence="1">
    <location>
        <begin position="12"/>
        <end position="40"/>
    </location>
</feature>
<evidence type="ECO:0000313" key="2">
    <source>
        <dbReference type="EMBL" id="CDW90328.1"/>
    </source>
</evidence>
<feature type="region of interest" description="Disordered" evidence="1">
    <location>
        <begin position="1"/>
        <end position="71"/>
    </location>
</feature>